<dbReference type="SUPFAM" id="SSF103473">
    <property type="entry name" value="MFS general substrate transporter"/>
    <property type="match status" value="1"/>
</dbReference>
<feature type="non-terminal residue" evidence="7">
    <location>
        <position position="273"/>
    </location>
</feature>
<feature type="transmembrane region" description="Helical" evidence="6">
    <location>
        <begin position="249"/>
        <end position="272"/>
    </location>
</feature>
<dbReference type="PANTHER" id="PTHR23513">
    <property type="entry name" value="INTEGRAL MEMBRANE EFFLUX PROTEIN-RELATED"/>
    <property type="match status" value="1"/>
</dbReference>
<keyword evidence="4 6" id="KW-1133">Transmembrane helix</keyword>
<keyword evidence="3 6" id="KW-0812">Transmembrane</keyword>
<organism evidence="7 8">
    <name type="scientific">Streptomyces varsoviensis</name>
    <dbReference type="NCBI Taxonomy" id="67373"/>
    <lineage>
        <taxon>Bacteria</taxon>
        <taxon>Bacillati</taxon>
        <taxon>Actinomycetota</taxon>
        <taxon>Actinomycetes</taxon>
        <taxon>Kitasatosporales</taxon>
        <taxon>Streptomycetaceae</taxon>
        <taxon>Streptomyces</taxon>
    </lineage>
</organism>
<dbReference type="EMBL" id="LGUT01001877">
    <property type="protein sequence ID" value="KOG88058.1"/>
    <property type="molecule type" value="Genomic_DNA"/>
</dbReference>
<evidence type="ECO:0000313" key="8">
    <source>
        <dbReference type="Proteomes" id="UP000037020"/>
    </source>
</evidence>
<accession>A0ABR5J3P7</accession>
<gene>
    <name evidence="7" type="ORF">ADK38_21905</name>
</gene>
<feature type="transmembrane region" description="Helical" evidence="6">
    <location>
        <begin position="163"/>
        <end position="182"/>
    </location>
</feature>
<keyword evidence="2" id="KW-1003">Cell membrane</keyword>
<keyword evidence="5 6" id="KW-0472">Membrane</keyword>
<reference evidence="7 8" key="1">
    <citation type="submission" date="2015-07" db="EMBL/GenBank/DDBJ databases">
        <authorList>
            <person name="Ju K.-S."/>
            <person name="Doroghazi J.R."/>
            <person name="Metcalf W.W."/>
        </authorList>
    </citation>
    <scope>NUCLEOTIDE SEQUENCE [LARGE SCALE GENOMIC DNA]</scope>
    <source>
        <strain evidence="7 8">NRRL B-3589</strain>
    </source>
</reference>
<evidence type="ECO:0000256" key="5">
    <source>
        <dbReference type="ARBA" id="ARBA00023136"/>
    </source>
</evidence>
<feature type="transmembrane region" description="Helical" evidence="6">
    <location>
        <begin position="188"/>
        <end position="211"/>
    </location>
</feature>
<dbReference type="Proteomes" id="UP000037020">
    <property type="component" value="Unassembled WGS sequence"/>
</dbReference>
<name>A0ABR5J3P7_9ACTN</name>
<evidence type="ECO:0008006" key="9">
    <source>
        <dbReference type="Google" id="ProtNLM"/>
    </source>
</evidence>
<evidence type="ECO:0000256" key="2">
    <source>
        <dbReference type="ARBA" id="ARBA00022475"/>
    </source>
</evidence>
<dbReference type="PANTHER" id="PTHR23513:SF11">
    <property type="entry name" value="STAPHYLOFERRIN A TRANSPORTER"/>
    <property type="match status" value="1"/>
</dbReference>
<evidence type="ECO:0000256" key="4">
    <source>
        <dbReference type="ARBA" id="ARBA00022989"/>
    </source>
</evidence>
<dbReference type="InterPro" id="IPR011701">
    <property type="entry name" value="MFS"/>
</dbReference>
<proteinExistence type="predicted"/>
<protein>
    <recommendedName>
        <fullName evidence="9">MFS transporter</fullName>
    </recommendedName>
</protein>
<dbReference type="Gene3D" id="1.20.1250.20">
    <property type="entry name" value="MFS general substrate transporter like domains"/>
    <property type="match status" value="1"/>
</dbReference>
<feature type="non-terminal residue" evidence="7">
    <location>
        <position position="1"/>
    </location>
</feature>
<dbReference type="Pfam" id="PF07690">
    <property type="entry name" value="MFS_1"/>
    <property type="match status" value="1"/>
</dbReference>
<dbReference type="InterPro" id="IPR036259">
    <property type="entry name" value="MFS_trans_sf"/>
</dbReference>
<feature type="transmembrane region" description="Helical" evidence="6">
    <location>
        <begin position="37"/>
        <end position="61"/>
    </location>
</feature>
<evidence type="ECO:0000256" key="1">
    <source>
        <dbReference type="ARBA" id="ARBA00004651"/>
    </source>
</evidence>
<evidence type="ECO:0000256" key="6">
    <source>
        <dbReference type="SAM" id="Phobius"/>
    </source>
</evidence>
<sequence>ALPAGAGFVSYLVEPPDVAQAQALLSASRTAVMVGGAALGGVMVSFVGPGVALLLNGVFFISSTVPLLLIKPVETDPPPSVSLVRSLGEGWREFWGKRWIAVTVGQTLSYTTCMVAGFQILAPTIASERFNGAAGLGLLMSARALGGLLGATGAVGLRPRRPLFLGQLCLLAQGAILAMMGLSLPYPLLIGAIILDGAAAEYFMTVWHISVQLRVSRGLLSRMNSYFTLIQYCSTPLAAALMIPLSGHLSASSTFLLLAGVTLGATTLITSLP</sequence>
<evidence type="ECO:0000256" key="3">
    <source>
        <dbReference type="ARBA" id="ARBA00022692"/>
    </source>
</evidence>
<feature type="transmembrane region" description="Helical" evidence="6">
    <location>
        <begin position="223"/>
        <end position="243"/>
    </location>
</feature>
<comment type="subcellular location">
    <subcellularLocation>
        <location evidence="1">Cell membrane</location>
        <topology evidence="1">Multi-pass membrane protein</topology>
    </subcellularLocation>
</comment>
<comment type="caution">
    <text evidence="7">The sequence shown here is derived from an EMBL/GenBank/DDBJ whole genome shotgun (WGS) entry which is preliminary data.</text>
</comment>
<feature type="transmembrane region" description="Helical" evidence="6">
    <location>
        <begin position="133"/>
        <end position="151"/>
    </location>
</feature>
<evidence type="ECO:0000313" key="7">
    <source>
        <dbReference type="EMBL" id="KOG88058.1"/>
    </source>
</evidence>
<keyword evidence="8" id="KW-1185">Reference proteome</keyword>
<feature type="transmembrane region" description="Helical" evidence="6">
    <location>
        <begin position="99"/>
        <end position="121"/>
    </location>
</feature>